<dbReference type="AlphaFoldDB" id="A0A6H2C5T3"/>
<proteinExistence type="inferred from homology"/>
<dbReference type="Gene3D" id="3.40.50.1980">
    <property type="entry name" value="Nitrogenase molybdenum iron protein domain"/>
    <property type="match status" value="2"/>
</dbReference>
<dbReference type="GO" id="GO:0007155">
    <property type="term" value="P:cell adhesion"/>
    <property type="evidence" value="ECO:0007669"/>
    <property type="project" value="InterPro"/>
</dbReference>
<comment type="subcellular location">
    <subcellularLocation>
        <location evidence="1">Cell envelope</location>
    </subcellularLocation>
</comment>
<evidence type="ECO:0000256" key="5">
    <source>
        <dbReference type="RuleBase" id="RU003512"/>
    </source>
</evidence>
<dbReference type="GO" id="GO:0046872">
    <property type="term" value="F:metal ion binding"/>
    <property type="evidence" value="ECO:0007669"/>
    <property type="project" value="UniProtKB-KW"/>
</dbReference>
<dbReference type="PANTHER" id="PTHR42953:SF1">
    <property type="entry name" value="METAL-BINDING PROTEIN HI_0362-RELATED"/>
    <property type="match status" value="1"/>
</dbReference>
<dbReference type="PANTHER" id="PTHR42953">
    <property type="entry name" value="HIGH-AFFINITY ZINC UPTAKE SYSTEM PROTEIN ZNUA-RELATED"/>
    <property type="match status" value="1"/>
</dbReference>
<sequence>MMSEKNLSTHLLKSTILGLMVGLSGCGNKPINTIYNTTNKNINNNLPFVVVTNSVICDLTKQVAGDTINLICLIPPGINPINYKPIPEDNQAIKNASLVLYHGYNFEPGLIKIIEEIKKPKLKIAVAKTMGVNSIQIRKNGKQIIEPHVWHNPINTIKMVEIINSSLVKLAPGNKNIYNKNTKKVTKEINQINSWIKGRLASIPDKNRKLVTTNSAMIYYVKAYDIPYSVNLGNVKNTGKLTDPKVKNLVREIQKYQVPTIFADTNTNSNLLAPVATAAKVKVFQRPLYIDGLGEPGSDGETYQKMMAANTRTIVEGLGGTYLKFEPKNSRNK</sequence>
<evidence type="ECO:0000256" key="1">
    <source>
        <dbReference type="ARBA" id="ARBA00004196"/>
    </source>
</evidence>
<keyword evidence="4" id="KW-0732">Signal</keyword>
<evidence type="ECO:0000313" key="7">
    <source>
        <dbReference type="Proteomes" id="UP000502433"/>
    </source>
</evidence>
<comment type="similarity">
    <text evidence="5">Belongs to the bacterial solute-binding protein 9 family.</text>
</comment>
<evidence type="ECO:0000313" key="6">
    <source>
        <dbReference type="EMBL" id="QJB47192.1"/>
    </source>
</evidence>
<protein>
    <submittedName>
        <fullName evidence="6">Zinc ABC transporter solute-binding protein</fullName>
    </submittedName>
</protein>
<dbReference type="Pfam" id="PF01297">
    <property type="entry name" value="ZnuA"/>
    <property type="match status" value="1"/>
</dbReference>
<reference evidence="6 7" key="1">
    <citation type="submission" date="2020-04" db="EMBL/GenBank/DDBJ databases">
        <title>Genome-Wide Identification of 5-Methylcytosine Sites in Bacterial Genomes By High-Throughput Sequencing of MspJI Restriction Fragments.</title>
        <authorList>
            <person name="Wu V."/>
        </authorList>
    </citation>
    <scope>NUCLEOTIDE SEQUENCE [LARGE SCALE GENOMIC DNA]</scope>
    <source>
        <strain evidence="6 7">CCAP 1403/13f</strain>
    </source>
</reference>
<organism evidence="6 7">
    <name type="scientific">Dolichospermum flos-aquae CCAP 1403/13F</name>
    <dbReference type="NCBI Taxonomy" id="315271"/>
    <lineage>
        <taxon>Bacteria</taxon>
        <taxon>Bacillati</taxon>
        <taxon>Cyanobacteriota</taxon>
        <taxon>Cyanophyceae</taxon>
        <taxon>Nostocales</taxon>
        <taxon>Aphanizomenonaceae</taxon>
        <taxon>Dolichospermum</taxon>
    </lineage>
</organism>
<dbReference type="EMBL" id="CP051206">
    <property type="protein sequence ID" value="QJB47192.1"/>
    <property type="molecule type" value="Genomic_DNA"/>
</dbReference>
<keyword evidence="3" id="KW-0479">Metal-binding</keyword>
<evidence type="ECO:0000256" key="2">
    <source>
        <dbReference type="ARBA" id="ARBA00022448"/>
    </source>
</evidence>
<reference evidence="6 7" key="2">
    <citation type="submission" date="2020-04" db="EMBL/GenBank/DDBJ databases">
        <authorList>
            <person name="Fomenkov A."/>
            <person name="Anton B.P."/>
            <person name="Roberts R.J."/>
        </authorList>
    </citation>
    <scope>NUCLEOTIDE SEQUENCE [LARGE SCALE GENOMIC DNA]</scope>
    <source>
        <strain evidence="6 7">CCAP 1403/13f</strain>
    </source>
</reference>
<accession>A0A6H2C5T3</accession>
<dbReference type="InterPro" id="IPR050492">
    <property type="entry name" value="Bact_metal-bind_prot9"/>
</dbReference>
<dbReference type="InterPro" id="IPR006129">
    <property type="entry name" value="AdhesinB"/>
</dbReference>
<dbReference type="InterPro" id="IPR006127">
    <property type="entry name" value="ZnuA-like"/>
</dbReference>
<dbReference type="GO" id="GO:0030313">
    <property type="term" value="C:cell envelope"/>
    <property type="evidence" value="ECO:0007669"/>
    <property type="project" value="UniProtKB-SubCell"/>
</dbReference>
<evidence type="ECO:0000256" key="4">
    <source>
        <dbReference type="ARBA" id="ARBA00022729"/>
    </source>
</evidence>
<dbReference type="GO" id="GO:0030001">
    <property type="term" value="P:metal ion transport"/>
    <property type="evidence" value="ECO:0007669"/>
    <property type="project" value="InterPro"/>
</dbReference>
<dbReference type="InterPro" id="IPR006128">
    <property type="entry name" value="Lipoprotein_PsaA-like"/>
</dbReference>
<dbReference type="SUPFAM" id="SSF53807">
    <property type="entry name" value="Helical backbone' metal receptor"/>
    <property type="match status" value="1"/>
</dbReference>
<name>A0A6H2C5T3_DOLFA</name>
<dbReference type="KEGG" id="dfs:HGD76_23150"/>
<dbReference type="PRINTS" id="PR00691">
    <property type="entry name" value="ADHESINB"/>
</dbReference>
<dbReference type="PROSITE" id="PS51257">
    <property type="entry name" value="PROKAR_LIPOPROTEIN"/>
    <property type="match status" value="1"/>
</dbReference>
<keyword evidence="2 5" id="KW-0813">Transport</keyword>
<evidence type="ECO:0000256" key="3">
    <source>
        <dbReference type="ARBA" id="ARBA00022723"/>
    </source>
</evidence>
<gene>
    <name evidence="6" type="ORF">HGD76_23150</name>
</gene>
<dbReference type="Proteomes" id="UP000502433">
    <property type="component" value="Chromosome"/>
</dbReference>
<dbReference type="PRINTS" id="PR00690">
    <property type="entry name" value="ADHESNFAMILY"/>
</dbReference>